<accession>A0A1X1TV46</accession>
<evidence type="ECO:0000256" key="1">
    <source>
        <dbReference type="SAM" id="MobiDB-lite"/>
    </source>
</evidence>
<reference evidence="3 4" key="1">
    <citation type="submission" date="2016-01" db="EMBL/GenBank/DDBJ databases">
        <title>The new phylogeny of the genus Mycobacterium.</title>
        <authorList>
            <person name="Tarcisio F."/>
            <person name="Conor M."/>
            <person name="Antonella G."/>
            <person name="Elisabetta G."/>
            <person name="Giulia F.S."/>
            <person name="Sara T."/>
            <person name="Anna F."/>
            <person name="Clotilde B."/>
            <person name="Roberto B."/>
            <person name="Veronica D.S."/>
            <person name="Fabio R."/>
            <person name="Monica P."/>
            <person name="Olivier J."/>
            <person name="Enrico T."/>
            <person name="Nicola S."/>
        </authorList>
    </citation>
    <scope>NUCLEOTIDE SEQUENCE [LARGE SCALE GENOMIC DNA]</scope>
    <source>
        <strain evidence="3 4">DSM 44852</strain>
    </source>
</reference>
<feature type="transmembrane region" description="Helical" evidence="2">
    <location>
        <begin position="91"/>
        <end position="111"/>
    </location>
</feature>
<protein>
    <submittedName>
        <fullName evidence="3">Uncharacterized protein</fullName>
    </submittedName>
</protein>
<dbReference type="RefSeq" id="WP_085226929.1">
    <property type="nucleotide sequence ID" value="NZ_AP022576.1"/>
</dbReference>
<gene>
    <name evidence="3" type="ORF">AWC05_08065</name>
</gene>
<dbReference type="OrthoDB" id="3208582at2"/>
<feature type="transmembrane region" description="Helical" evidence="2">
    <location>
        <begin position="60"/>
        <end position="79"/>
    </location>
</feature>
<feature type="region of interest" description="Disordered" evidence="1">
    <location>
        <begin position="186"/>
        <end position="240"/>
    </location>
</feature>
<evidence type="ECO:0000313" key="4">
    <source>
        <dbReference type="Proteomes" id="UP000193010"/>
    </source>
</evidence>
<sequence length="240" mass="25372">MNYAQDGHPGRLWMPRSRGAVCGLILIVLGAWGALIPFVGPHFNFAYTPDKEWAWTPARGWLEVLPGGVTALGGLLLIFSGNRVTAIVGGWLAVLAGVWFVIGGEVAPMLGIGSAGDPIAATDRKRAALEISYFSGLGAFIVFVGGIALARLAVRLASDIEALARVRSATPAASEPVYMSGLEEPHRMSGLEEPHREVEPDALTTPRVDSSDDPKAGGWRKRGGGAAPGASYLRWPHPQS</sequence>
<keyword evidence="2" id="KW-0812">Transmembrane</keyword>
<keyword evidence="4" id="KW-1185">Reference proteome</keyword>
<dbReference type="AlphaFoldDB" id="A0A1X1TV46"/>
<comment type="caution">
    <text evidence="3">The sequence shown here is derived from an EMBL/GenBank/DDBJ whole genome shotgun (WGS) entry which is preliminary data.</text>
</comment>
<feature type="compositionally biased region" description="Basic and acidic residues" evidence="1">
    <location>
        <begin position="186"/>
        <end position="199"/>
    </location>
</feature>
<evidence type="ECO:0000256" key="2">
    <source>
        <dbReference type="SAM" id="Phobius"/>
    </source>
</evidence>
<dbReference type="STRING" id="292462.AWC05_08065"/>
<feature type="transmembrane region" description="Helical" evidence="2">
    <location>
        <begin position="20"/>
        <end position="40"/>
    </location>
</feature>
<keyword evidence="2" id="KW-0472">Membrane</keyword>
<name>A0A1X1TV46_MYCFL</name>
<keyword evidence="2" id="KW-1133">Transmembrane helix</keyword>
<dbReference type="Proteomes" id="UP000193010">
    <property type="component" value="Unassembled WGS sequence"/>
</dbReference>
<proteinExistence type="predicted"/>
<organism evidence="3 4">
    <name type="scientific">Mycobacterium florentinum</name>
    <dbReference type="NCBI Taxonomy" id="292462"/>
    <lineage>
        <taxon>Bacteria</taxon>
        <taxon>Bacillati</taxon>
        <taxon>Actinomycetota</taxon>
        <taxon>Actinomycetes</taxon>
        <taxon>Mycobacteriales</taxon>
        <taxon>Mycobacteriaceae</taxon>
        <taxon>Mycobacterium</taxon>
        <taxon>Mycobacterium simiae complex</taxon>
    </lineage>
</organism>
<evidence type="ECO:0000313" key="3">
    <source>
        <dbReference type="EMBL" id="ORV48450.1"/>
    </source>
</evidence>
<dbReference type="EMBL" id="LQOV01000034">
    <property type="protein sequence ID" value="ORV48450.1"/>
    <property type="molecule type" value="Genomic_DNA"/>
</dbReference>
<feature type="transmembrane region" description="Helical" evidence="2">
    <location>
        <begin position="131"/>
        <end position="154"/>
    </location>
</feature>